<dbReference type="AlphaFoldDB" id="A0A6G9CRB4"/>
<protein>
    <recommendedName>
        <fullName evidence="3">EthD domain-containing protein</fullName>
    </recommendedName>
</protein>
<gene>
    <name evidence="1" type="ORF">G9444_2148</name>
</gene>
<dbReference type="Gene3D" id="3.30.70.100">
    <property type="match status" value="1"/>
</dbReference>
<evidence type="ECO:0008006" key="3">
    <source>
        <dbReference type="Google" id="ProtNLM"/>
    </source>
</evidence>
<evidence type="ECO:0000313" key="1">
    <source>
        <dbReference type="EMBL" id="QIP39392.1"/>
    </source>
</evidence>
<organism evidence="1 2">
    <name type="scientific">Rhodococcus erythropolis</name>
    <name type="common">Arthrobacter picolinophilus</name>
    <dbReference type="NCBI Taxonomy" id="1833"/>
    <lineage>
        <taxon>Bacteria</taxon>
        <taxon>Bacillati</taxon>
        <taxon>Actinomycetota</taxon>
        <taxon>Actinomycetes</taxon>
        <taxon>Mycobacteriales</taxon>
        <taxon>Nocardiaceae</taxon>
        <taxon>Rhodococcus</taxon>
        <taxon>Rhodococcus erythropolis group</taxon>
    </lineage>
</organism>
<dbReference type="Proteomes" id="UP000502345">
    <property type="component" value="Chromosome"/>
</dbReference>
<dbReference type="SUPFAM" id="SSF54909">
    <property type="entry name" value="Dimeric alpha+beta barrel"/>
    <property type="match status" value="1"/>
</dbReference>
<evidence type="ECO:0000313" key="2">
    <source>
        <dbReference type="Proteomes" id="UP000502345"/>
    </source>
</evidence>
<sequence>MSAIDSPHAAAVSCLAREYRRLPNALNQKHFESKRNFMSTAILVAHVHPADPSSEDAFNRWYDDVHIPQVVERVPGVVSASRFFLADVQLLPEDALPARRYLSIYQLDTEDLAGTAQALGSALGDGTLDMSEAIATTGDTGPELLFYVPTEN</sequence>
<dbReference type="EMBL" id="CP050124">
    <property type="protein sequence ID" value="QIP39392.1"/>
    <property type="molecule type" value="Genomic_DNA"/>
</dbReference>
<reference evidence="1 2" key="1">
    <citation type="submission" date="2020-03" db="EMBL/GenBank/DDBJ databases">
        <title>Screen low temperature-resistant strains for efficient degradation of petroleum hydrocarbons under the low temperature.</title>
        <authorList>
            <person name="Wang Y."/>
            <person name="Chen J."/>
        </authorList>
    </citation>
    <scope>NUCLEOTIDE SEQUENCE [LARGE SCALE GENOMIC DNA]</scope>
    <source>
        <strain evidence="1 2">KB1</strain>
    </source>
</reference>
<proteinExistence type="predicted"/>
<dbReference type="InterPro" id="IPR011008">
    <property type="entry name" value="Dimeric_a/b-barrel"/>
</dbReference>
<accession>A0A6G9CRB4</accession>
<name>A0A6G9CRB4_RHOER</name>